<dbReference type="SMART" id="SM00645">
    <property type="entry name" value="Pept_C1"/>
    <property type="match status" value="1"/>
</dbReference>
<evidence type="ECO:0000313" key="9">
    <source>
        <dbReference type="Proteomes" id="UP000005239"/>
    </source>
</evidence>
<dbReference type="InterPro" id="IPR039417">
    <property type="entry name" value="Peptidase_C1A_papain-like"/>
</dbReference>
<evidence type="ECO:0000256" key="1">
    <source>
        <dbReference type="ARBA" id="ARBA00008455"/>
    </source>
</evidence>
<keyword evidence="3" id="KW-0378">Hydrolase</keyword>
<dbReference type="GO" id="GO:0005764">
    <property type="term" value="C:lysosome"/>
    <property type="evidence" value="ECO:0000318"/>
    <property type="project" value="GO_Central"/>
</dbReference>
<dbReference type="InterPro" id="IPR000169">
    <property type="entry name" value="Pept_cys_AS"/>
</dbReference>
<feature type="region of interest" description="Disordered" evidence="7">
    <location>
        <begin position="1"/>
        <end position="47"/>
    </location>
</feature>
<gene>
    <name evidence="8" type="primary">WBGene00091612</name>
</gene>
<keyword evidence="5" id="KW-0865">Zymogen</keyword>
<name>A0A2A6C0I9_PRIPA</name>
<feature type="compositionally biased region" description="Basic residues" evidence="7">
    <location>
        <begin position="33"/>
        <end position="43"/>
    </location>
</feature>
<dbReference type="GO" id="GO:0005615">
    <property type="term" value="C:extracellular space"/>
    <property type="evidence" value="ECO:0000318"/>
    <property type="project" value="GO_Central"/>
</dbReference>
<dbReference type="SUPFAM" id="SSF54001">
    <property type="entry name" value="Cysteine proteinases"/>
    <property type="match status" value="1"/>
</dbReference>
<sequence>MGCALSSSAPASPLPRRPLNGRDYHQLTPHQPYHPHHHHHPHQHGSLSLGLLHRHAGLWTGKWSRYDQASAERPGRHGNGGLGFGNAPDLGAAAAAADIDATLREQLYRARDNAPLFKSTTDDSIFNQAHIKPRDRAAFSSFLEFVGRYNKTYERKRDAHHRFQVYKRNLKAIAKWQERELGTAVYGETIFSDLTSAEFKQIYLPYQWPLKREFGAIDIGAYGVNADDAPAEFDWRKKGAVTPVKDQGACGSCWAFSTTGNVEGQWFLAKGKLVSLSEQELVDCDSLDQGCNGGLPSNAYQEIIRLGGLEPEDAYPYHHKDESCSIVKSKMAVYINDSVTLPKDEEEMKAWIATKGPISIGINANPLQFYRHGISHPWKIFCEPFMLDHGVLIVGYGQEGKKPYWIIKNSWGEKWGEQGYYRLYRGKNVCGVTEMATSAIIN</sequence>
<keyword evidence="6" id="KW-1015">Disulfide bond</keyword>
<keyword evidence="4" id="KW-0788">Thiol protease</keyword>
<dbReference type="EnsemblMetazoa" id="PPA02058.1">
    <property type="protein sequence ID" value="PPA02058.1"/>
    <property type="gene ID" value="WBGene00091612"/>
</dbReference>
<dbReference type="PANTHER" id="PTHR12411">
    <property type="entry name" value="CYSTEINE PROTEASE FAMILY C1-RELATED"/>
    <property type="match status" value="1"/>
</dbReference>
<evidence type="ECO:0000256" key="2">
    <source>
        <dbReference type="ARBA" id="ARBA00022670"/>
    </source>
</evidence>
<dbReference type="CDD" id="cd02248">
    <property type="entry name" value="Peptidase_C1A"/>
    <property type="match status" value="1"/>
</dbReference>
<dbReference type="Proteomes" id="UP000005239">
    <property type="component" value="Unassembled WGS sequence"/>
</dbReference>
<evidence type="ECO:0000313" key="8">
    <source>
        <dbReference type="EnsemblMetazoa" id="PPA02058.1"/>
    </source>
</evidence>
<dbReference type="PROSITE" id="PS00639">
    <property type="entry name" value="THIOL_PROTEASE_HIS"/>
    <property type="match status" value="1"/>
</dbReference>
<dbReference type="SMART" id="SM00848">
    <property type="entry name" value="Inhibitor_I29"/>
    <property type="match status" value="1"/>
</dbReference>
<dbReference type="PRINTS" id="PR00705">
    <property type="entry name" value="PAPAIN"/>
</dbReference>
<dbReference type="InterPro" id="IPR025660">
    <property type="entry name" value="Pept_his_AS"/>
</dbReference>
<dbReference type="InterPro" id="IPR013201">
    <property type="entry name" value="Prot_inhib_I29"/>
</dbReference>
<comment type="similarity">
    <text evidence="1">Belongs to the peptidase C1 family.</text>
</comment>
<reference evidence="8" key="2">
    <citation type="submission" date="2022-06" db="UniProtKB">
        <authorList>
            <consortium name="EnsemblMetazoa"/>
        </authorList>
    </citation>
    <scope>IDENTIFICATION</scope>
    <source>
        <strain evidence="8">PS312</strain>
    </source>
</reference>
<dbReference type="PROSITE" id="PS00139">
    <property type="entry name" value="THIOL_PROTEASE_CYS"/>
    <property type="match status" value="1"/>
</dbReference>
<organism evidence="8 9">
    <name type="scientific">Pristionchus pacificus</name>
    <name type="common">Parasitic nematode worm</name>
    <dbReference type="NCBI Taxonomy" id="54126"/>
    <lineage>
        <taxon>Eukaryota</taxon>
        <taxon>Metazoa</taxon>
        <taxon>Ecdysozoa</taxon>
        <taxon>Nematoda</taxon>
        <taxon>Chromadorea</taxon>
        <taxon>Rhabditida</taxon>
        <taxon>Rhabditina</taxon>
        <taxon>Diplogasteromorpha</taxon>
        <taxon>Diplogasteroidea</taxon>
        <taxon>Neodiplogasteridae</taxon>
        <taxon>Pristionchus</taxon>
    </lineage>
</organism>
<accession>A0A2A6C0I9</accession>
<feature type="compositionally biased region" description="Low complexity" evidence="7">
    <location>
        <begin position="1"/>
        <end position="11"/>
    </location>
</feature>
<dbReference type="GO" id="GO:0051603">
    <property type="term" value="P:proteolysis involved in protein catabolic process"/>
    <property type="evidence" value="ECO:0000318"/>
    <property type="project" value="GO_Central"/>
</dbReference>
<keyword evidence="2" id="KW-0645">Protease</keyword>
<evidence type="ECO:0000256" key="3">
    <source>
        <dbReference type="ARBA" id="ARBA00022801"/>
    </source>
</evidence>
<evidence type="ECO:0000256" key="6">
    <source>
        <dbReference type="ARBA" id="ARBA00023157"/>
    </source>
</evidence>
<protein>
    <submittedName>
        <fullName evidence="8">Tag-196 protein</fullName>
    </submittedName>
</protein>
<dbReference type="Pfam" id="PF08246">
    <property type="entry name" value="Inhibitor_I29"/>
    <property type="match status" value="1"/>
</dbReference>
<dbReference type="PROSITE" id="PS00640">
    <property type="entry name" value="THIOL_PROTEASE_ASN"/>
    <property type="match status" value="1"/>
</dbReference>
<evidence type="ECO:0000256" key="5">
    <source>
        <dbReference type="ARBA" id="ARBA00023145"/>
    </source>
</evidence>
<dbReference type="FunFam" id="3.90.70.10:FF:000552">
    <property type="entry name" value="Uncharacterized protein"/>
    <property type="match status" value="1"/>
</dbReference>
<dbReference type="InterPro" id="IPR013128">
    <property type="entry name" value="Peptidase_C1A"/>
</dbReference>
<dbReference type="InterPro" id="IPR000668">
    <property type="entry name" value="Peptidase_C1A_C"/>
</dbReference>
<dbReference type="OrthoDB" id="387093at2759"/>
<dbReference type="Gene3D" id="3.90.70.10">
    <property type="entry name" value="Cysteine proteinases"/>
    <property type="match status" value="1"/>
</dbReference>
<dbReference type="Pfam" id="PF00112">
    <property type="entry name" value="Peptidase_C1"/>
    <property type="match status" value="1"/>
</dbReference>
<proteinExistence type="inferred from homology"/>
<accession>A0A8R1U451</accession>
<dbReference type="GO" id="GO:0004197">
    <property type="term" value="F:cysteine-type endopeptidase activity"/>
    <property type="evidence" value="ECO:0000318"/>
    <property type="project" value="GO_Central"/>
</dbReference>
<dbReference type="InterPro" id="IPR038765">
    <property type="entry name" value="Papain-like_cys_pep_sf"/>
</dbReference>
<evidence type="ECO:0000256" key="7">
    <source>
        <dbReference type="SAM" id="MobiDB-lite"/>
    </source>
</evidence>
<evidence type="ECO:0000256" key="4">
    <source>
        <dbReference type="ARBA" id="ARBA00022807"/>
    </source>
</evidence>
<keyword evidence="9" id="KW-1185">Reference proteome</keyword>
<dbReference type="InterPro" id="IPR025661">
    <property type="entry name" value="Pept_asp_AS"/>
</dbReference>
<reference evidence="9" key="1">
    <citation type="journal article" date="2008" name="Nat. Genet.">
        <title>The Pristionchus pacificus genome provides a unique perspective on nematode lifestyle and parasitism.</title>
        <authorList>
            <person name="Dieterich C."/>
            <person name="Clifton S.W."/>
            <person name="Schuster L.N."/>
            <person name="Chinwalla A."/>
            <person name="Delehaunty K."/>
            <person name="Dinkelacker I."/>
            <person name="Fulton L."/>
            <person name="Fulton R."/>
            <person name="Godfrey J."/>
            <person name="Minx P."/>
            <person name="Mitreva M."/>
            <person name="Roeseler W."/>
            <person name="Tian H."/>
            <person name="Witte H."/>
            <person name="Yang S.P."/>
            <person name="Wilson R.K."/>
            <person name="Sommer R.J."/>
        </authorList>
    </citation>
    <scope>NUCLEOTIDE SEQUENCE [LARGE SCALE GENOMIC DNA]</scope>
    <source>
        <strain evidence="9">PS312</strain>
    </source>
</reference>
<dbReference type="AlphaFoldDB" id="A0A2A6C0I9"/>